<evidence type="ECO:0000313" key="10">
    <source>
        <dbReference type="Proteomes" id="UP001262032"/>
    </source>
</evidence>
<evidence type="ECO:0000259" key="7">
    <source>
        <dbReference type="PROSITE" id="PS51077"/>
    </source>
</evidence>
<accession>A0AAW8NC65</accession>
<dbReference type="SUPFAM" id="SSF46785">
    <property type="entry name" value="Winged helix' DNA-binding domain"/>
    <property type="match status" value="1"/>
</dbReference>
<dbReference type="Gene3D" id="3.30.450.40">
    <property type="match status" value="1"/>
</dbReference>
<dbReference type="InterPro" id="IPR014757">
    <property type="entry name" value="Tscrpt_reg_IclR_C"/>
</dbReference>
<name>A0AAW8NC65_PSEOX</name>
<comment type="caution">
    <text evidence="9">The sequence shown here is derived from an EMBL/GenBank/DDBJ whole genome shotgun (WGS) entry which is preliminary data.</text>
</comment>
<dbReference type="EMBL" id="JAVDWN010000009">
    <property type="protein sequence ID" value="MDR7164631.1"/>
    <property type="molecule type" value="Genomic_DNA"/>
</dbReference>
<organism evidence="9 10">
    <name type="scientific">Pseudarthrobacter oxydans</name>
    <name type="common">Arthrobacter oxydans</name>
    <dbReference type="NCBI Taxonomy" id="1671"/>
    <lineage>
        <taxon>Bacteria</taxon>
        <taxon>Bacillati</taxon>
        <taxon>Actinomycetota</taxon>
        <taxon>Actinomycetes</taxon>
        <taxon>Micrococcales</taxon>
        <taxon>Micrococcaceae</taxon>
        <taxon>Pseudarthrobacter</taxon>
    </lineage>
</organism>
<evidence type="ECO:0000256" key="2">
    <source>
        <dbReference type="ARBA" id="ARBA00023015"/>
    </source>
</evidence>
<comment type="function">
    <text evidence="5">May be an activator protein for the gylABX operon.</text>
</comment>
<dbReference type="InterPro" id="IPR005471">
    <property type="entry name" value="Tscrpt_reg_IclR_N"/>
</dbReference>
<evidence type="ECO:0000259" key="8">
    <source>
        <dbReference type="PROSITE" id="PS51078"/>
    </source>
</evidence>
<dbReference type="PROSITE" id="PS51077">
    <property type="entry name" value="HTH_ICLR"/>
    <property type="match status" value="1"/>
</dbReference>
<dbReference type="RefSeq" id="WP_251424428.1">
    <property type="nucleotide sequence ID" value="NZ_JAVDTN010000010.1"/>
</dbReference>
<dbReference type="SMART" id="SM00346">
    <property type="entry name" value="HTH_ICLR"/>
    <property type="match status" value="1"/>
</dbReference>
<dbReference type="GeneID" id="97423383"/>
<dbReference type="FunFam" id="1.10.10.10:FF:000056">
    <property type="entry name" value="IclR family transcriptional regulator"/>
    <property type="match status" value="1"/>
</dbReference>
<dbReference type="GO" id="GO:0006071">
    <property type="term" value="P:glycerol metabolic process"/>
    <property type="evidence" value="ECO:0007669"/>
    <property type="project" value="UniProtKB-KW"/>
</dbReference>
<dbReference type="PANTHER" id="PTHR30136">
    <property type="entry name" value="HELIX-TURN-HELIX TRANSCRIPTIONAL REGULATOR, ICLR FAMILY"/>
    <property type="match status" value="1"/>
</dbReference>
<dbReference type="Gene3D" id="1.10.10.10">
    <property type="entry name" value="Winged helix-like DNA-binding domain superfamily/Winged helix DNA-binding domain"/>
    <property type="match status" value="1"/>
</dbReference>
<keyword evidence="4" id="KW-0804">Transcription</keyword>
<dbReference type="InterPro" id="IPR050707">
    <property type="entry name" value="HTH_MetabolicPath_Reg"/>
</dbReference>
<dbReference type="AlphaFoldDB" id="A0AAW8NC65"/>
<dbReference type="InterPro" id="IPR029016">
    <property type="entry name" value="GAF-like_dom_sf"/>
</dbReference>
<dbReference type="InterPro" id="IPR036390">
    <property type="entry name" value="WH_DNA-bd_sf"/>
</dbReference>
<keyword evidence="2" id="KW-0805">Transcription regulation</keyword>
<sequence length="275" mass="29664">MEEEHPAYFVKSVGKAFDVLRAFTSETPRLTVSQIAAATDITRASARRFLLTLADLGYLRTDGQTFELTARSLELGSSFLSILSLPRVAEPHLKLLASELGETASLCVLDGADVAYVACVPSPRLLNVSISVGTRFPAWATSMGRVLLAALPAGRLEAYYESVHLQRFTEHSVGSLEALKDEVSLARSQGWSMVSQELENGLRGVAVPIWCGDEAVGAVNVSLQTHRAAQDVIEQTVVPLLQETAREIGLDYQGRPAKRLGGVDMLRPAMADTPG</sequence>
<dbReference type="PANTHER" id="PTHR30136:SF34">
    <property type="entry name" value="TRANSCRIPTIONAL REGULATOR"/>
    <property type="match status" value="1"/>
</dbReference>
<feature type="domain" description="IclR-ED" evidence="8">
    <location>
        <begin position="71"/>
        <end position="254"/>
    </location>
</feature>
<feature type="domain" description="HTH iclR-type" evidence="7">
    <location>
        <begin position="10"/>
        <end position="77"/>
    </location>
</feature>
<dbReference type="GO" id="GO:0003677">
    <property type="term" value="F:DNA binding"/>
    <property type="evidence" value="ECO:0007669"/>
    <property type="project" value="UniProtKB-KW"/>
</dbReference>
<gene>
    <name evidence="9" type="ORF">J2X12_002669</name>
</gene>
<dbReference type="SUPFAM" id="SSF55781">
    <property type="entry name" value="GAF domain-like"/>
    <property type="match status" value="1"/>
</dbReference>
<keyword evidence="1" id="KW-0319">Glycerol metabolism</keyword>
<evidence type="ECO:0000256" key="6">
    <source>
        <dbReference type="ARBA" id="ARBA00070406"/>
    </source>
</evidence>
<evidence type="ECO:0000256" key="4">
    <source>
        <dbReference type="ARBA" id="ARBA00023163"/>
    </source>
</evidence>
<dbReference type="PROSITE" id="PS51078">
    <property type="entry name" value="ICLR_ED"/>
    <property type="match status" value="1"/>
</dbReference>
<dbReference type="Proteomes" id="UP001262032">
    <property type="component" value="Unassembled WGS sequence"/>
</dbReference>
<dbReference type="Pfam" id="PF09339">
    <property type="entry name" value="HTH_IclR"/>
    <property type="match status" value="1"/>
</dbReference>
<dbReference type="InterPro" id="IPR036388">
    <property type="entry name" value="WH-like_DNA-bd_sf"/>
</dbReference>
<dbReference type="Pfam" id="PF01614">
    <property type="entry name" value="IclR_C"/>
    <property type="match status" value="1"/>
</dbReference>
<evidence type="ECO:0000256" key="3">
    <source>
        <dbReference type="ARBA" id="ARBA00023125"/>
    </source>
</evidence>
<evidence type="ECO:0000256" key="1">
    <source>
        <dbReference type="ARBA" id="ARBA00022798"/>
    </source>
</evidence>
<proteinExistence type="predicted"/>
<dbReference type="GO" id="GO:0045892">
    <property type="term" value="P:negative regulation of DNA-templated transcription"/>
    <property type="evidence" value="ECO:0007669"/>
    <property type="project" value="TreeGrafter"/>
</dbReference>
<protein>
    <recommendedName>
        <fullName evidence="6">Glycerol operon regulatory protein</fullName>
    </recommendedName>
</protein>
<evidence type="ECO:0000256" key="5">
    <source>
        <dbReference type="ARBA" id="ARBA00058938"/>
    </source>
</evidence>
<reference evidence="9" key="1">
    <citation type="submission" date="2023-07" db="EMBL/GenBank/DDBJ databases">
        <title>Sorghum-associated microbial communities from plants grown in Nebraska, USA.</title>
        <authorList>
            <person name="Schachtman D."/>
        </authorList>
    </citation>
    <scope>NUCLEOTIDE SEQUENCE</scope>
    <source>
        <strain evidence="9">BE261</strain>
    </source>
</reference>
<dbReference type="GO" id="GO:0003700">
    <property type="term" value="F:DNA-binding transcription factor activity"/>
    <property type="evidence" value="ECO:0007669"/>
    <property type="project" value="TreeGrafter"/>
</dbReference>
<evidence type="ECO:0000313" key="9">
    <source>
        <dbReference type="EMBL" id="MDR7164631.1"/>
    </source>
</evidence>
<keyword evidence="3" id="KW-0238">DNA-binding</keyword>